<comment type="caution">
    <text evidence="2">The sequence shown here is derived from an EMBL/GenBank/DDBJ whole genome shotgun (WGS) entry which is preliminary data.</text>
</comment>
<evidence type="ECO:0000313" key="2">
    <source>
        <dbReference type="EMBL" id="PJF16682.1"/>
    </source>
</evidence>
<dbReference type="GO" id="GO:0000164">
    <property type="term" value="C:protein phosphatase type 1 complex"/>
    <property type="evidence" value="ECO:0007669"/>
    <property type="project" value="TreeGrafter"/>
</dbReference>
<dbReference type="OrthoDB" id="1881at2759"/>
<dbReference type="InterPro" id="IPR005036">
    <property type="entry name" value="CBM21_dom"/>
</dbReference>
<sequence>MSKCAVSPIPPCLEPHLDAKAQQRAVSPIPPCLEPHLGAKSQQCATPPLPLCLEPHSGAKSQQRAVSPIPPCLESYSKPVQSIPLCLESHSRPTQSTLMRAEPHSKPRRRVQFATEHQKLYFHPTRPVFKTTKPVCRIALSPINCVAESGTGSWLADLQGMRQAPFCRLDYLRVKSVVDSSSTTPSVFEMDEASCDAMIEGEVAALNLDYKKEIYVHYTLDSWKTQSVTMATYTSSVSTLRIDKFRFIIPLQDSMGDFTLQIAIKYCVGGKIYWDNFNCQNYQFSGTVEEEDGQVLEELVGRNEADFDFMTEVITTAVTKPQPIPIPTTKLSCSTALSAVPSPTSIRINYSKSAADVPFVVSTKSIPGHAASWTCTKSFTVQADFSRSRTLTTMPLDGIPFFMA</sequence>
<dbReference type="PANTHER" id="PTHR12307">
    <property type="entry name" value="PROTEIN PHOSPHATASE 1 REGULATORY SUBUNIT"/>
    <property type="match status" value="1"/>
</dbReference>
<dbReference type="Gene3D" id="2.60.40.2440">
    <property type="entry name" value="Carbohydrate binding type-21 domain"/>
    <property type="match status" value="1"/>
</dbReference>
<proteinExistence type="predicted"/>
<evidence type="ECO:0000259" key="1">
    <source>
        <dbReference type="PROSITE" id="PS51159"/>
    </source>
</evidence>
<protein>
    <recommendedName>
        <fullName evidence="1">CBM21 domain-containing protein</fullName>
    </recommendedName>
</protein>
<reference evidence="2 3" key="1">
    <citation type="submission" date="2016-10" db="EMBL/GenBank/DDBJ databases">
        <title>The genome of Paramicrosporidium saccamoebae is the missing link in understanding Cryptomycota and Microsporidia evolution.</title>
        <authorList>
            <person name="Quandt C.A."/>
            <person name="Beaudet D."/>
            <person name="Corsaro D."/>
            <person name="Michel R."/>
            <person name="Corradi N."/>
            <person name="James T."/>
        </authorList>
    </citation>
    <scope>NUCLEOTIDE SEQUENCE [LARGE SCALE GENOMIC DNA]</scope>
    <source>
        <strain evidence="2 3">KSL3</strain>
    </source>
</reference>
<dbReference type="InterPro" id="IPR050782">
    <property type="entry name" value="PP1_regulatory_subunit_3"/>
</dbReference>
<dbReference type="PROSITE" id="PS51159">
    <property type="entry name" value="CBM21"/>
    <property type="match status" value="1"/>
</dbReference>
<organism evidence="2 3">
    <name type="scientific">Paramicrosporidium saccamoebae</name>
    <dbReference type="NCBI Taxonomy" id="1246581"/>
    <lineage>
        <taxon>Eukaryota</taxon>
        <taxon>Fungi</taxon>
        <taxon>Fungi incertae sedis</taxon>
        <taxon>Cryptomycota</taxon>
        <taxon>Cryptomycota incertae sedis</taxon>
        <taxon>Paramicrosporidium</taxon>
    </lineage>
</organism>
<accession>A0A2H9TFX1</accession>
<dbReference type="STRING" id="1246581.A0A2H9TFX1"/>
<dbReference type="InterPro" id="IPR038175">
    <property type="entry name" value="CBM21_dom_sf"/>
</dbReference>
<gene>
    <name evidence="2" type="ORF">PSACC_03419</name>
</gene>
<dbReference type="Proteomes" id="UP000240830">
    <property type="component" value="Unassembled WGS sequence"/>
</dbReference>
<dbReference type="EMBL" id="MTSL01000208">
    <property type="protein sequence ID" value="PJF16682.1"/>
    <property type="molecule type" value="Genomic_DNA"/>
</dbReference>
<evidence type="ECO:0000313" key="3">
    <source>
        <dbReference type="Proteomes" id="UP000240830"/>
    </source>
</evidence>
<feature type="domain" description="CBM21" evidence="1">
    <location>
        <begin position="179"/>
        <end position="285"/>
    </location>
</feature>
<dbReference type="Pfam" id="PF03370">
    <property type="entry name" value="CBM_21"/>
    <property type="match status" value="1"/>
</dbReference>
<dbReference type="PANTHER" id="PTHR12307:SF36">
    <property type="entry name" value="GLYCOGEN-BINDING SUBUNIT 76A"/>
    <property type="match status" value="1"/>
</dbReference>
<name>A0A2H9TFX1_9FUNG</name>
<dbReference type="AlphaFoldDB" id="A0A2H9TFX1"/>
<keyword evidence="3" id="KW-1185">Reference proteome</keyword>
<dbReference type="GO" id="GO:0008157">
    <property type="term" value="F:protein phosphatase 1 binding"/>
    <property type="evidence" value="ECO:0007669"/>
    <property type="project" value="TreeGrafter"/>
</dbReference>